<dbReference type="KEGG" id="falb:HYN59_01875"/>
<evidence type="ECO:0000313" key="1">
    <source>
        <dbReference type="EMBL" id="AWH83934.1"/>
    </source>
</evidence>
<protein>
    <submittedName>
        <fullName evidence="1">Uncharacterized protein</fullName>
    </submittedName>
</protein>
<dbReference type="Proteomes" id="UP000244929">
    <property type="component" value="Chromosome"/>
</dbReference>
<gene>
    <name evidence="1" type="ORF">HYN59_01875</name>
</gene>
<name>A0A2S1QU74_9FLAO</name>
<organism evidence="1 2">
    <name type="scientific">Flavobacterium album</name>
    <dbReference type="NCBI Taxonomy" id="2175091"/>
    <lineage>
        <taxon>Bacteria</taxon>
        <taxon>Pseudomonadati</taxon>
        <taxon>Bacteroidota</taxon>
        <taxon>Flavobacteriia</taxon>
        <taxon>Flavobacteriales</taxon>
        <taxon>Flavobacteriaceae</taxon>
        <taxon>Flavobacterium</taxon>
    </lineage>
</organism>
<evidence type="ECO:0000313" key="2">
    <source>
        <dbReference type="Proteomes" id="UP000244929"/>
    </source>
</evidence>
<proteinExistence type="predicted"/>
<reference evidence="1 2" key="1">
    <citation type="submission" date="2018-04" db="EMBL/GenBank/DDBJ databases">
        <title>Genome sequencing of Flavobacterium sp. HYN0059.</title>
        <authorList>
            <person name="Yi H."/>
            <person name="Baek C."/>
        </authorList>
    </citation>
    <scope>NUCLEOTIDE SEQUENCE [LARGE SCALE GENOMIC DNA]</scope>
    <source>
        <strain evidence="1 2">HYN0059</strain>
    </source>
</reference>
<dbReference type="AlphaFoldDB" id="A0A2S1QU74"/>
<sequence length="59" mass="6722">MAAVNPDSWLTRICKLAKFFRSRFIFKAELCGMAAGTPYEVSFFMQVKHQKNTASADLF</sequence>
<dbReference type="EMBL" id="CP029186">
    <property type="protein sequence ID" value="AWH83934.1"/>
    <property type="molecule type" value="Genomic_DNA"/>
</dbReference>
<accession>A0A2S1QU74</accession>
<keyword evidence="2" id="KW-1185">Reference proteome</keyword>